<keyword evidence="5" id="KW-0687">Ribonucleoprotein</keyword>
<keyword evidence="2" id="KW-0699">rRNA-binding</keyword>
<dbReference type="InterPro" id="IPR009019">
    <property type="entry name" value="KH_sf_prok-type"/>
</dbReference>
<dbReference type="InterPro" id="IPR015946">
    <property type="entry name" value="KH_dom-like_a/b"/>
</dbReference>
<dbReference type="Gene3D" id="3.30.1140.32">
    <property type="entry name" value="Ribosomal protein S3, C-terminal domain"/>
    <property type="match status" value="1"/>
</dbReference>
<dbReference type="PROSITE" id="PS50823">
    <property type="entry name" value="KH_TYPE_2"/>
    <property type="match status" value="1"/>
</dbReference>
<keyword evidence="4 7" id="KW-0689">Ribosomal protein</keyword>
<dbReference type="SUPFAM" id="SSF54814">
    <property type="entry name" value="Prokaryotic type KH domain (KH-domain type II)"/>
    <property type="match status" value="1"/>
</dbReference>
<evidence type="ECO:0000313" key="7">
    <source>
        <dbReference type="EMBL" id="AGT99695.1"/>
    </source>
</evidence>
<dbReference type="EMBL" id="KC999198">
    <property type="protein sequence ID" value="AGT99695.1"/>
    <property type="molecule type" value="Genomic_DNA"/>
</dbReference>
<dbReference type="PANTHER" id="PTHR11760:SF19">
    <property type="entry name" value="SMALL RIBOSOMAL SUBUNIT PROTEIN US3C"/>
    <property type="match status" value="1"/>
</dbReference>
<proteinExistence type="inferred from homology"/>
<dbReference type="InterPro" id="IPR004044">
    <property type="entry name" value="KH_dom_type_2"/>
</dbReference>
<dbReference type="PROSITE" id="PS00548">
    <property type="entry name" value="RIBOSOMAL_S3"/>
    <property type="match status" value="1"/>
</dbReference>
<dbReference type="InterPro" id="IPR057258">
    <property type="entry name" value="Ribosomal_uS3"/>
</dbReference>
<feature type="domain" description="KH type-2" evidence="6">
    <location>
        <begin position="39"/>
        <end position="113"/>
    </location>
</feature>
<dbReference type="InterPro" id="IPR018280">
    <property type="entry name" value="Ribosomal_uS3_CS"/>
</dbReference>
<evidence type="ECO:0000259" key="6">
    <source>
        <dbReference type="PROSITE" id="PS50823"/>
    </source>
</evidence>
<dbReference type="SMART" id="SM00322">
    <property type="entry name" value="KH"/>
    <property type="match status" value="1"/>
</dbReference>
<dbReference type="InterPro" id="IPR004087">
    <property type="entry name" value="KH_dom"/>
</dbReference>
<keyword evidence="3" id="KW-0694">RNA-binding</keyword>
<protein>
    <submittedName>
        <fullName evidence="7">30S ribosomal protein S3</fullName>
    </submittedName>
</protein>
<evidence type="ECO:0000256" key="3">
    <source>
        <dbReference type="ARBA" id="ARBA00022884"/>
    </source>
</evidence>
<dbReference type="Pfam" id="PF00189">
    <property type="entry name" value="Ribosomal_S3_C"/>
    <property type="match status" value="1"/>
</dbReference>
<dbReference type="GO" id="GO:0003735">
    <property type="term" value="F:structural constituent of ribosome"/>
    <property type="evidence" value="ECO:0007669"/>
    <property type="project" value="InterPro"/>
</dbReference>
<evidence type="ECO:0000256" key="5">
    <source>
        <dbReference type="ARBA" id="ARBA00023274"/>
    </source>
</evidence>
<dbReference type="FunFam" id="3.30.300.20:FF:000001">
    <property type="entry name" value="30S ribosomal protein S3"/>
    <property type="match status" value="1"/>
</dbReference>
<accession>U3GVY1</accession>
<dbReference type="CDD" id="cd02412">
    <property type="entry name" value="KH-II_30S_S3"/>
    <property type="match status" value="1"/>
</dbReference>
<evidence type="ECO:0000256" key="2">
    <source>
        <dbReference type="ARBA" id="ARBA00022730"/>
    </source>
</evidence>
<sequence length="219" mass="24365">MGHKVNPKGFRLGPVYSWDSLWYADKTNYQHNVLEDLKVREFLLEKLKSAGVTKIELERSVKKIKIKIHVSRPGVVIGRGGSNIELLKKETMKLLKINPKDPGSPKLEFEDIVEVKNPDISAILIVERLKDQLAKRYPHRRAVAQALEKASAAGAKGIKIVLSGRIGGAEIGRTEKYTKGSVPTQTLRADIDYHQSPALTKSGYVGIKVWVFKGETATI</sequence>
<dbReference type="AlphaFoldDB" id="U3GVY1"/>
<dbReference type="PROSITE" id="PS50084">
    <property type="entry name" value="KH_TYPE_1"/>
    <property type="match status" value="1"/>
</dbReference>
<dbReference type="GO" id="GO:1990904">
    <property type="term" value="C:ribonucleoprotein complex"/>
    <property type="evidence" value="ECO:0007669"/>
    <property type="project" value="UniProtKB-KW"/>
</dbReference>
<organism evidence="7">
    <name type="scientific">uncultured organism</name>
    <dbReference type="NCBI Taxonomy" id="155900"/>
    <lineage>
        <taxon>unclassified sequences</taxon>
        <taxon>environmental samples</taxon>
    </lineage>
</organism>
<dbReference type="HAMAP" id="MF_01309_B">
    <property type="entry name" value="Ribosomal_uS3_B"/>
    <property type="match status" value="1"/>
</dbReference>
<dbReference type="Pfam" id="PF07650">
    <property type="entry name" value="KH_2"/>
    <property type="match status" value="1"/>
</dbReference>
<dbReference type="PANTHER" id="PTHR11760">
    <property type="entry name" value="30S/40S RIBOSOMAL PROTEIN S3"/>
    <property type="match status" value="1"/>
</dbReference>
<dbReference type="InterPro" id="IPR001351">
    <property type="entry name" value="Ribosomal_uS3_C"/>
</dbReference>
<dbReference type="Gene3D" id="3.30.300.20">
    <property type="match status" value="1"/>
</dbReference>
<reference evidence="7" key="1">
    <citation type="journal article" date="2015" name="Nat. Commun.">
        <title>Diverse, uncultivated ultra-small bacterial cells in groundwater.</title>
        <authorList>
            <person name="Luef B."/>
            <person name="Frischkorn K.R."/>
            <person name="Wrighton K.C."/>
            <person name="Holman H.-Y.N."/>
            <person name="Birarda G."/>
            <person name="Thomas B.C."/>
            <person name="Singh A."/>
            <person name="Williams K.H."/>
            <person name="Siegerist C.E."/>
            <person name="Tringe S.G."/>
            <person name="Downing K.H."/>
            <person name="Comolli L.R."/>
            <person name="Banfield J.F."/>
        </authorList>
    </citation>
    <scope>NUCLEOTIDE SEQUENCE</scope>
</reference>
<evidence type="ECO:0000256" key="1">
    <source>
        <dbReference type="ARBA" id="ARBA00010761"/>
    </source>
</evidence>
<dbReference type="SUPFAM" id="SSF54821">
    <property type="entry name" value="Ribosomal protein S3 C-terminal domain"/>
    <property type="match status" value="1"/>
</dbReference>
<dbReference type="InterPro" id="IPR036419">
    <property type="entry name" value="Ribosomal_S3_C_sf"/>
</dbReference>
<dbReference type="GO" id="GO:0019843">
    <property type="term" value="F:rRNA binding"/>
    <property type="evidence" value="ECO:0007669"/>
    <property type="project" value="UniProtKB-KW"/>
</dbReference>
<dbReference type="NCBIfam" id="TIGR01009">
    <property type="entry name" value="rpsC_bact"/>
    <property type="match status" value="1"/>
</dbReference>
<name>U3GVY1_9ZZZZ</name>
<dbReference type="InterPro" id="IPR005704">
    <property type="entry name" value="Ribosomal_uS3_bac-typ"/>
</dbReference>
<evidence type="ECO:0000256" key="4">
    <source>
        <dbReference type="ARBA" id="ARBA00022980"/>
    </source>
</evidence>
<comment type="similarity">
    <text evidence="1">Belongs to the universal ribosomal protein uS3 family.</text>
</comment>